<evidence type="ECO:0000313" key="1">
    <source>
        <dbReference type="EMBL" id="PJZ59410.1"/>
    </source>
</evidence>
<comment type="caution">
    <text evidence="1">The sequence shown here is derived from an EMBL/GenBank/DDBJ whole genome shotgun (WGS) entry which is preliminary data.</text>
</comment>
<dbReference type="InterPro" id="IPR011990">
    <property type="entry name" value="TPR-like_helical_dom_sf"/>
</dbReference>
<name>A0ABX4NUH5_9LEPT</name>
<organism evidence="1 2">
    <name type="scientific">Leptospira adleri</name>
    <dbReference type="NCBI Taxonomy" id="2023186"/>
    <lineage>
        <taxon>Bacteria</taxon>
        <taxon>Pseudomonadati</taxon>
        <taxon>Spirochaetota</taxon>
        <taxon>Spirochaetia</taxon>
        <taxon>Leptospirales</taxon>
        <taxon>Leptospiraceae</taxon>
        <taxon>Leptospira</taxon>
    </lineage>
</organism>
<keyword evidence="2" id="KW-1185">Reference proteome</keyword>
<sequence length="307" mass="34488">GNQAAYEKAKEAYQRVILKTDDPYFISNYAVLLSYSNEEKDMNVAKSLAGNTVRAENSIPLANNLGIVFYWTDDQEKSLEVFKSVASMVDKRVQSFGERAKTNPEIQAYLQGIGNSIRQKTQLDPDYVYENFTPILNYVLLESYKAKTPQTKQLAMYYLENYDSSSGWAKHLAEFHGITLPDSSQYTKQNVFKVGGVGPGDKLEDLLKLWGKPDKIQVDKSSGSEFYIYNKKETSFLLSIGSVLQVNAYGDNSPGIDKGVSIGSDRGSAEKVFGKQFQKNGPYLGYTQNGNAFVKYRKNRVDQIILQ</sequence>
<dbReference type="Proteomes" id="UP000232149">
    <property type="component" value="Unassembled WGS sequence"/>
</dbReference>
<gene>
    <name evidence="1" type="ORF">CH376_23865</name>
</gene>
<proteinExistence type="predicted"/>
<dbReference type="EMBL" id="NPDU01000156">
    <property type="protein sequence ID" value="PJZ59410.1"/>
    <property type="molecule type" value="Genomic_DNA"/>
</dbReference>
<accession>A0ABX4NUH5</accession>
<dbReference type="SUPFAM" id="SSF48452">
    <property type="entry name" value="TPR-like"/>
    <property type="match status" value="1"/>
</dbReference>
<reference evidence="1 2" key="1">
    <citation type="submission" date="2017-07" db="EMBL/GenBank/DDBJ databases">
        <title>Leptospira spp. isolated from tropical soils.</title>
        <authorList>
            <person name="Thibeaux R."/>
            <person name="Iraola G."/>
            <person name="Ferres I."/>
            <person name="Bierque E."/>
            <person name="Girault D."/>
            <person name="Soupe-Gilbert M.-E."/>
            <person name="Picardeau M."/>
            <person name="Goarant C."/>
        </authorList>
    </citation>
    <scope>NUCLEOTIDE SEQUENCE [LARGE SCALE GENOMIC DNA]</scope>
    <source>
        <strain evidence="1 2">FH2-B-D1</strain>
    </source>
</reference>
<feature type="non-terminal residue" evidence="1">
    <location>
        <position position="1"/>
    </location>
</feature>
<evidence type="ECO:0000313" key="2">
    <source>
        <dbReference type="Proteomes" id="UP000232149"/>
    </source>
</evidence>
<protein>
    <submittedName>
        <fullName evidence="1">Peptidase</fullName>
    </submittedName>
</protein>